<comment type="caution">
    <text evidence="1">The sequence shown here is derived from an EMBL/GenBank/DDBJ whole genome shotgun (WGS) entry which is preliminary data.</text>
</comment>
<accession>A0A0F9GJT0</accession>
<organism evidence="1">
    <name type="scientific">marine sediment metagenome</name>
    <dbReference type="NCBI Taxonomy" id="412755"/>
    <lineage>
        <taxon>unclassified sequences</taxon>
        <taxon>metagenomes</taxon>
        <taxon>ecological metagenomes</taxon>
    </lineage>
</organism>
<gene>
    <name evidence="1" type="ORF">LCGC14_2112540</name>
</gene>
<name>A0A0F9GJT0_9ZZZZ</name>
<evidence type="ECO:0000313" key="1">
    <source>
        <dbReference type="EMBL" id="KKL69680.1"/>
    </source>
</evidence>
<dbReference type="EMBL" id="LAZR01026137">
    <property type="protein sequence ID" value="KKL69680.1"/>
    <property type="molecule type" value="Genomic_DNA"/>
</dbReference>
<feature type="non-terminal residue" evidence="1">
    <location>
        <position position="172"/>
    </location>
</feature>
<proteinExistence type="predicted"/>
<reference evidence="1" key="1">
    <citation type="journal article" date="2015" name="Nature">
        <title>Complex archaea that bridge the gap between prokaryotes and eukaryotes.</title>
        <authorList>
            <person name="Spang A."/>
            <person name="Saw J.H."/>
            <person name="Jorgensen S.L."/>
            <person name="Zaremba-Niedzwiedzka K."/>
            <person name="Martijn J."/>
            <person name="Lind A.E."/>
            <person name="van Eijk R."/>
            <person name="Schleper C."/>
            <person name="Guy L."/>
            <person name="Ettema T.J."/>
        </authorList>
    </citation>
    <scope>NUCLEOTIDE SEQUENCE</scope>
</reference>
<sequence length="172" mass="19946">MKHKSIIQLEQEIEDKKGCGKQLLEKQEGCRKYFKHPDRICGDEYNWKNPIKEFKMEVWLCPKCKTQVLTTTNKSKISNPKGCGKVIELGVLKGKTQNDNLYCGKDGLCPKCKKKFETQEKNYNETAHDVLEGELNKLLKKDLEQLEKPQKGCGVDILVENNHKRKCGEKFW</sequence>
<protein>
    <submittedName>
        <fullName evidence="1">Uncharacterized protein</fullName>
    </submittedName>
</protein>
<dbReference type="AlphaFoldDB" id="A0A0F9GJT0"/>